<feature type="domain" description="GST N-terminal" evidence="2">
    <location>
        <begin position="14"/>
        <end position="96"/>
    </location>
</feature>
<evidence type="ECO:0000259" key="3">
    <source>
        <dbReference type="PROSITE" id="PS50405"/>
    </source>
</evidence>
<accession>A0A9N8H1M8</accession>
<dbReference type="PANTHER" id="PTHR44051">
    <property type="entry name" value="GLUTATHIONE S-TRANSFERASE-RELATED"/>
    <property type="match status" value="1"/>
</dbReference>
<keyword evidence="5" id="KW-1185">Reference proteome</keyword>
<evidence type="ECO:0000313" key="5">
    <source>
        <dbReference type="Proteomes" id="UP001153069"/>
    </source>
</evidence>
<dbReference type="PROSITE" id="PS50404">
    <property type="entry name" value="GST_NTER"/>
    <property type="match status" value="1"/>
</dbReference>
<dbReference type="PROSITE" id="PS50405">
    <property type="entry name" value="GST_CTER"/>
    <property type="match status" value="1"/>
</dbReference>
<dbReference type="InterPro" id="IPR036249">
    <property type="entry name" value="Thioredoxin-like_sf"/>
</dbReference>
<dbReference type="OrthoDB" id="2309723at2759"/>
<dbReference type="SUPFAM" id="SSF47616">
    <property type="entry name" value="GST C-terminal domain-like"/>
    <property type="match status" value="1"/>
</dbReference>
<name>A0A9N8H1M8_9STRA</name>
<dbReference type="Gene3D" id="3.40.30.10">
    <property type="entry name" value="Glutaredoxin"/>
    <property type="match status" value="1"/>
</dbReference>
<evidence type="ECO:0000256" key="1">
    <source>
        <dbReference type="ARBA" id="ARBA00007409"/>
    </source>
</evidence>
<evidence type="ECO:0000259" key="2">
    <source>
        <dbReference type="PROSITE" id="PS50404"/>
    </source>
</evidence>
<dbReference type="SUPFAM" id="SSF52833">
    <property type="entry name" value="Thioredoxin-like"/>
    <property type="match status" value="1"/>
</dbReference>
<dbReference type="PANTHER" id="PTHR44051:SF8">
    <property type="entry name" value="GLUTATHIONE S-TRANSFERASE GSTA"/>
    <property type="match status" value="1"/>
</dbReference>
<organism evidence="4 5">
    <name type="scientific">Seminavis robusta</name>
    <dbReference type="NCBI Taxonomy" id="568900"/>
    <lineage>
        <taxon>Eukaryota</taxon>
        <taxon>Sar</taxon>
        <taxon>Stramenopiles</taxon>
        <taxon>Ochrophyta</taxon>
        <taxon>Bacillariophyta</taxon>
        <taxon>Bacillariophyceae</taxon>
        <taxon>Bacillariophycidae</taxon>
        <taxon>Naviculales</taxon>
        <taxon>Naviculaceae</taxon>
        <taxon>Seminavis</taxon>
    </lineage>
</organism>
<dbReference type="Proteomes" id="UP001153069">
    <property type="component" value="Unassembled WGS sequence"/>
</dbReference>
<proteinExistence type="inferred from homology"/>
<evidence type="ECO:0000313" key="4">
    <source>
        <dbReference type="EMBL" id="CAB9497441.1"/>
    </source>
</evidence>
<dbReference type="SFLD" id="SFLDS00019">
    <property type="entry name" value="Glutathione_Transferase_(cytos"/>
    <property type="match status" value="1"/>
</dbReference>
<dbReference type="Pfam" id="PF13409">
    <property type="entry name" value="GST_N_2"/>
    <property type="match status" value="1"/>
</dbReference>
<dbReference type="EMBL" id="CAICTM010000020">
    <property type="protein sequence ID" value="CAB9497441.1"/>
    <property type="molecule type" value="Genomic_DNA"/>
</dbReference>
<comment type="caution">
    <text evidence="4">The sequence shown here is derived from an EMBL/GenBank/DDBJ whole genome shotgun (WGS) entry which is preliminary data.</text>
</comment>
<dbReference type="AlphaFoldDB" id="A0A9N8H1M8"/>
<dbReference type="InterPro" id="IPR040079">
    <property type="entry name" value="Glutathione_S-Trfase"/>
</dbReference>
<dbReference type="Gene3D" id="1.20.1050.10">
    <property type="match status" value="1"/>
</dbReference>
<dbReference type="InterPro" id="IPR010987">
    <property type="entry name" value="Glutathione-S-Trfase_C-like"/>
</dbReference>
<feature type="domain" description="GST C-terminal" evidence="3">
    <location>
        <begin position="109"/>
        <end position="239"/>
    </location>
</feature>
<protein>
    <submittedName>
        <fullName evidence="4">Glutathione Stransferase</fullName>
    </submittedName>
</protein>
<dbReference type="InterPro" id="IPR004045">
    <property type="entry name" value="Glutathione_S-Trfase_N"/>
</dbReference>
<dbReference type="InterPro" id="IPR036282">
    <property type="entry name" value="Glutathione-S-Trfase_C_sf"/>
</dbReference>
<gene>
    <name evidence="4" type="ORF">SEMRO_20_G013900.1</name>
</gene>
<comment type="similarity">
    <text evidence="1">Belongs to the GST superfamily.</text>
</comment>
<sequence length="245" mass="27763">MTDNEGGSDGDFHGRQFQLLGAAMYRSFRCLWMLEELQIPYKYIPAQPQGQSIKSVNPLGKVPALIETHPSSSRPFCMYESAAINTYLGDMAYTLAPPTGRERLVPPPGTHLRGLYEQTVSCIITELDAQALWIHRKHHDMGQYFGHIPEAVQTAKDHFIRVNKVLAAQLHTNGGQYLVGQSFTAADILYVHCLGWSIAIGWHDGWQDDAKLQDYVRRCRQREAYQKVAAIRDREKAAFQEKAKM</sequence>
<reference evidence="4" key="1">
    <citation type="submission" date="2020-06" db="EMBL/GenBank/DDBJ databases">
        <authorList>
            <consortium name="Plant Systems Biology data submission"/>
        </authorList>
    </citation>
    <scope>NUCLEOTIDE SEQUENCE</scope>
    <source>
        <strain evidence="4">D6</strain>
    </source>
</reference>